<dbReference type="InterPro" id="IPR009526">
    <property type="entry name" value="DUF1146"/>
</dbReference>
<accession>A0A1U7NCS6</accession>
<dbReference type="GeneID" id="82203910"/>
<evidence type="ECO:0000313" key="3">
    <source>
        <dbReference type="Proteomes" id="UP000186341"/>
    </source>
</evidence>
<reference evidence="2 3" key="1">
    <citation type="submission" date="2016-11" db="EMBL/GenBank/DDBJ databases">
        <title>Description of two novel members of the family Erysipelotrichaceae: Ileibacterium lipovorans gen. nov., sp. nov. and Dubosiella newyorkensis, gen. nov., sp. nov.</title>
        <authorList>
            <person name="Cox L.M."/>
            <person name="Sohn J."/>
            <person name="Tyrrell K.L."/>
            <person name="Citron D.M."/>
            <person name="Lawson P.A."/>
            <person name="Patel N.B."/>
            <person name="Iizumi T."/>
            <person name="Perez-Perez G.I."/>
            <person name="Goldstein E.J."/>
            <person name="Blaser M.J."/>
        </authorList>
    </citation>
    <scope>NUCLEOTIDE SEQUENCE [LARGE SCALE GENOMIC DNA]</scope>
    <source>
        <strain evidence="2 3">NYU-BL-A3</strain>
    </source>
</reference>
<keyword evidence="1" id="KW-1133">Transmembrane helix</keyword>
<keyword evidence="1" id="KW-0812">Transmembrane</keyword>
<protein>
    <recommendedName>
        <fullName evidence="4">DUF1146 domain-containing protein</fullName>
    </recommendedName>
</protein>
<dbReference type="RefSeq" id="WP_075821055.1">
    <property type="nucleotide sequence ID" value="NZ_CAJUTZ010000008.1"/>
</dbReference>
<organism evidence="2 3">
    <name type="scientific">Ileibacterium valens</name>
    <dbReference type="NCBI Taxonomy" id="1862668"/>
    <lineage>
        <taxon>Bacteria</taxon>
        <taxon>Bacillati</taxon>
        <taxon>Bacillota</taxon>
        <taxon>Erysipelotrichia</taxon>
        <taxon>Erysipelotrichales</taxon>
        <taxon>Erysipelotrichaceae</taxon>
        <taxon>Ileibacterium</taxon>
    </lineage>
</organism>
<comment type="caution">
    <text evidence="2">The sequence shown here is derived from an EMBL/GenBank/DDBJ whole genome shotgun (WGS) entry which is preliminary data.</text>
</comment>
<evidence type="ECO:0000313" key="2">
    <source>
        <dbReference type="EMBL" id="OLU36501.1"/>
    </source>
</evidence>
<keyword evidence="1" id="KW-0472">Membrane</keyword>
<keyword evidence="3" id="KW-1185">Reference proteome</keyword>
<dbReference type="EMBL" id="MPJW01000271">
    <property type="protein sequence ID" value="OLU36501.1"/>
    <property type="molecule type" value="Genomic_DNA"/>
</dbReference>
<dbReference type="AlphaFoldDB" id="A0A1U7NCS6"/>
<evidence type="ECO:0008006" key="4">
    <source>
        <dbReference type="Google" id="ProtNLM"/>
    </source>
</evidence>
<dbReference type="Proteomes" id="UP000186341">
    <property type="component" value="Unassembled WGS sequence"/>
</dbReference>
<dbReference type="Pfam" id="PF06612">
    <property type="entry name" value="DUF1146"/>
    <property type="match status" value="1"/>
</dbReference>
<sequence>MNVSILQMAAFFLFFGVSFYAFSCVKFEKFCKTNNVQQIYILLFILSLVSAYLCTQAFLMLTVYNGLGR</sequence>
<feature type="transmembrane region" description="Helical" evidence="1">
    <location>
        <begin position="6"/>
        <end position="27"/>
    </location>
</feature>
<dbReference type="OrthoDB" id="1769204at2"/>
<gene>
    <name evidence="2" type="ORF">BO222_12320</name>
</gene>
<feature type="transmembrane region" description="Helical" evidence="1">
    <location>
        <begin position="39"/>
        <end position="64"/>
    </location>
</feature>
<name>A0A1U7NCS6_9FIRM</name>
<proteinExistence type="predicted"/>
<evidence type="ECO:0000256" key="1">
    <source>
        <dbReference type="SAM" id="Phobius"/>
    </source>
</evidence>